<gene>
    <name evidence="2" type="ORF">Tco_0680267</name>
</gene>
<dbReference type="Proteomes" id="UP001151760">
    <property type="component" value="Unassembled WGS sequence"/>
</dbReference>
<reference evidence="2" key="2">
    <citation type="submission" date="2022-01" db="EMBL/GenBank/DDBJ databases">
        <authorList>
            <person name="Yamashiro T."/>
            <person name="Shiraishi A."/>
            <person name="Satake H."/>
            <person name="Nakayama K."/>
        </authorList>
    </citation>
    <scope>NUCLEOTIDE SEQUENCE</scope>
</reference>
<keyword evidence="2" id="KW-0808">Transferase</keyword>
<keyword evidence="3" id="KW-1185">Reference proteome</keyword>
<dbReference type="Gene3D" id="3.60.10.10">
    <property type="entry name" value="Endonuclease/exonuclease/phosphatase"/>
    <property type="match status" value="1"/>
</dbReference>
<feature type="signal peptide" evidence="1">
    <location>
        <begin position="1"/>
        <end position="18"/>
    </location>
</feature>
<organism evidence="2 3">
    <name type="scientific">Tanacetum coccineum</name>
    <dbReference type="NCBI Taxonomy" id="301880"/>
    <lineage>
        <taxon>Eukaryota</taxon>
        <taxon>Viridiplantae</taxon>
        <taxon>Streptophyta</taxon>
        <taxon>Embryophyta</taxon>
        <taxon>Tracheophyta</taxon>
        <taxon>Spermatophyta</taxon>
        <taxon>Magnoliopsida</taxon>
        <taxon>eudicotyledons</taxon>
        <taxon>Gunneridae</taxon>
        <taxon>Pentapetalae</taxon>
        <taxon>asterids</taxon>
        <taxon>campanulids</taxon>
        <taxon>Asterales</taxon>
        <taxon>Asteraceae</taxon>
        <taxon>Asteroideae</taxon>
        <taxon>Anthemideae</taxon>
        <taxon>Anthemidinae</taxon>
        <taxon>Tanacetum</taxon>
    </lineage>
</organism>
<accession>A0ABQ4XL91</accession>
<keyword evidence="2" id="KW-0548">Nucleotidyltransferase</keyword>
<keyword evidence="2" id="KW-0695">RNA-directed DNA polymerase</keyword>
<feature type="chain" id="PRO_5046457377" evidence="1">
    <location>
        <begin position="19"/>
        <end position="413"/>
    </location>
</feature>
<comment type="caution">
    <text evidence="2">The sequence shown here is derived from an EMBL/GenBank/DDBJ whole genome shotgun (WGS) entry which is preliminary data.</text>
</comment>
<sequence length="413" mass="47158">MSFLFPLLFHATPTLILGVKGSREENECDKGSREENECDQNCYENEEVSVTKKKRSSSTPEEDRDVSACSGYFKKVESPKSGGSILQLLDNLVKVGHAMGYKMEGCVKNIEEGNFAFDFVCDPYVGNSGGIICVWDSRMFRKRNHTISDYFVAVKVVIMGDFNEVRSKEERYGSCFNVQGATAFNHFISIGGLVEVPLGGCSFTWCHKSATKMSKLDRFLISEGMLGSCLNISAITLDRLLSDHRPILLREVCLDYGPIPFRFYHYWFELEGFDNFIKETWRESYNSESNAMVRFMNKLKFLKEKIRPWVKNKKESSKHKKISVKGTSSDIDTLIDKGEIDSNLLAKCIDVMKSLQDLEKIDSLEVAQKAKIRCVEVESTNHIFFGCSMVRELCRMLVSWWDVDFSELSSYEE</sequence>
<dbReference type="PANTHER" id="PTHR33710:SF64">
    <property type="entry name" value="ENDONUCLEASE_EXONUCLEASE_PHOSPHATASE DOMAIN-CONTAINING PROTEIN"/>
    <property type="match status" value="1"/>
</dbReference>
<dbReference type="GO" id="GO:0003964">
    <property type="term" value="F:RNA-directed DNA polymerase activity"/>
    <property type="evidence" value="ECO:0007669"/>
    <property type="project" value="UniProtKB-KW"/>
</dbReference>
<dbReference type="SUPFAM" id="SSF56219">
    <property type="entry name" value="DNase I-like"/>
    <property type="match status" value="1"/>
</dbReference>
<dbReference type="EMBL" id="BQNB010009596">
    <property type="protein sequence ID" value="GJS65703.1"/>
    <property type="molecule type" value="Genomic_DNA"/>
</dbReference>
<evidence type="ECO:0000313" key="3">
    <source>
        <dbReference type="Proteomes" id="UP001151760"/>
    </source>
</evidence>
<evidence type="ECO:0000313" key="2">
    <source>
        <dbReference type="EMBL" id="GJS65703.1"/>
    </source>
</evidence>
<dbReference type="PANTHER" id="PTHR33710">
    <property type="entry name" value="BNAC02G09200D PROTEIN"/>
    <property type="match status" value="1"/>
</dbReference>
<keyword evidence="1" id="KW-0732">Signal</keyword>
<dbReference type="InterPro" id="IPR036691">
    <property type="entry name" value="Endo/exonu/phosph_ase_sf"/>
</dbReference>
<reference evidence="2" key="1">
    <citation type="journal article" date="2022" name="Int. J. Mol. Sci.">
        <title>Draft Genome of Tanacetum Coccineum: Genomic Comparison of Closely Related Tanacetum-Family Plants.</title>
        <authorList>
            <person name="Yamashiro T."/>
            <person name="Shiraishi A."/>
            <person name="Nakayama K."/>
            <person name="Satake H."/>
        </authorList>
    </citation>
    <scope>NUCLEOTIDE SEQUENCE</scope>
</reference>
<protein>
    <submittedName>
        <fullName evidence="2">RNA-directed DNA polymerase, eukaryota</fullName>
    </submittedName>
</protein>
<name>A0ABQ4XL91_9ASTR</name>
<proteinExistence type="predicted"/>
<evidence type="ECO:0000256" key="1">
    <source>
        <dbReference type="SAM" id="SignalP"/>
    </source>
</evidence>